<evidence type="ECO:0000313" key="3">
    <source>
        <dbReference type="EMBL" id="GAA1410966.1"/>
    </source>
</evidence>
<comment type="caution">
    <text evidence="3">The sequence shown here is derived from an EMBL/GenBank/DDBJ whole genome shotgun (WGS) entry which is preliminary data.</text>
</comment>
<reference evidence="4" key="1">
    <citation type="journal article" date="2019" name="Int. J. Syst. Evol. Microbiol.">
        <title>The Global Catalogue of Microorganisms (GCM) 10K type strain sequencing project: providing services to taxonomists for standard genome sequencing and annotation.</title>
        <authorList>
            <consortium name="The Broad Institute Genomics Platform"/>
            <consortium name="The Broad Institute Genome Sequencing Center for Infectious Disease"/>
            <person name="Wu L."/>
            <person name="Ma J."/>
        </authorList>
    </citation>
    <scope>NUCLEOTIDE SEQUENCE [LARGE SCALE GENOMIC DNA]</scope>
    <source>
        <strain evidence="4">JCM 12393</strain>
    </source>
</reference>
<accession>A0ABP4J425</accession>
<gene>
    <name evidence="3" type="ORF">GCM10009639_62310</name>
</gene>
<evidence type="ECO:0000313" key="4">
    <source>
        <dbReference type="Proteomes" id="UP001499863"/>
    </source>
</evidence>
<dbReference type="Proteomes" id="UP001499863">
    <property type="component" value="Unassembled WGS sequence"/>
</dbReference>
<dbReference type="EMBL" id="BAAAKJ010000400">
    <property type="protein sequence ID" value="GAA1410966.1"/>
    <property type="molecule type" value="Genomic_DNA"/>
</dbReference>
<protein>
    <submittedName>
        <fullName evidence="3">Uncharacterized protein</fullName>
    </submittedName>
</protein>
<evidence type="ECO:0000256" key="1">
    <source>
        <dbReference type="SAM" id="MobiDB-lite"/>
    </source>
</evidence>
<organism evidence="3 4">
    <name type="scientific">Kitasatospora putterlickiae</name>
    <dbReference type="NCBI Taxonomy" id="221725"/>
    <lineage>
        <taxon>Bacteria</taxon>
        <taxon>Bacillati</taxon>
        <taxon>Actinomycetota</taxon>
        <taxon>Actinomycetes</taxon>
        <taxon>Kitasatosporales</taxon>
        <taxon>Streptomycetaceae</taxon>
        <taxon>Kitasatospora</taxon>
    </lineage>
</organism>
<proteinExistence type="predicted"/>
<keyword evidence="2" id="KW-0732">Signal</keyword>
<dbReference type="RefSeq" id="WP_344343704.1">
    <property type="nucleotide sequence ID" value="NZ_BAAAKJ010000400.1"/>
</dbReference>
<sequence>MFRLRTALAVGATLLGTVGLPAVATSGAQAAATTSYVNNAPGTPTVDLKGDVAQDGPAVPNTGTGGSAYTPVGPVRLLDTREAIGVPSARAVAPGETVNLPVTGVAGVPTDGVTAVTMTVTATEPTRDGDLAVRPFGYAWSSPSSLIDERETTSTLNWVAGRTVPNQVTVPVKDGKVSFYNHSGGTVHVIADLAGYYSAEGDLFQPLGPARVLDTREPIGVPSAGAVPAFGTLELPVADAAGATAVTMNVTVTEPEREGHLTVYPHGEAAPNTSNLNWTAGRTVAGLVTVPVKDGKVSFYNHSGGTVHLVADLAGRYGAEGRAAFHPSGPSRVMDTREYWGRPHYRTPAVVPAWGYVAVYPAWGSYPAVATLNVTVTDPGAGGHLKAYSEGSPNDTSVLNFAPGDTVANQVVVPMKRGSDLVMFYNASGAPLHLVVDRYGVGKY</sequence>
<feature type="signal peptide" evidence="2">
    <location>
        <begin position="1"/>
        <end position="30"/>
    </location>
</feature>
<name>A0ABP4J425_9ACTN</name>
<feature type="region of interest" description="Disordered" evidence="1">
    <location>
        <begin position="47"/>
        <end position="71"/>
    </location>
</feature>
<feature type="chain" id="PRO_5047043105" evidence="2">
    <location>
        <begin position="31"/>
        <end position="444"/>
    </location>
</feature>
<evidence type="ECO:0000256" key="2">
    <source>
        <dbReference type="SAM" id="SignalP"/>
    </source>
</evidence>
<keyword evidence="4" id="KW-1185">Reference proteome</keyword>